<feature type="chain" id="PRO_5033065284" evidence="1">
    <location>
        <begin position="33"/>
        <end position="136"/>
    </location>
</feature>
<keyword evidence="1" id="KW-0732">Signal</keyword>
<accession>A0A7T5EJA6</accession>
<evidence type="ECO:0000313" key="4">
    <source>
        <dbReference type="Proteomes" id="UP000595847"/>
    </source>
</evidence>
<feature type="signal peptide" evidence="1">
    <location>
        <begin position="1"/>
        <end position="32"/>
    </location>
</feature>
<dbReference type="Proteomes" id="UP000595847">
    <property type="component" value="Chromosome"/>
</dbReference>
<dbReference type="KEGG" id="bcop:JD108_17455"/>
<gene>
    <name evidence="2" type="ORF">JD108_17455</name>
    <name evidence="3" type="ORF">KDJ56_17400</name>
</gene>
<dbReference type="AlphaFoldDB" id="A0A7T5EJA6"/>
<sequence length="136" mass="15355">MKFKMFKKVTGISALGLALGSVMTFGFSVVSADSKYIEKDGFLINSETQAPATEYVTIEKGSPAAKQKKITLVNGIDKSVVAEITFDEYIERQEYYEGLLTEKTIKAKEALIKAGKWEEFKEKHQKRYRLGSEKEK</sequence>
<name>A0A7T5EJA6_9BACL</name>
<protein>
    <submittedName>
        <fullName evidence="2">Uncharacterized protein</fullName>
    </submittedName>
</protein>
<dbReference type="RefSeq" id="WP_198827262.1">
    <property type="nucleotide sequence ID" value="NZ_CP066308.1"/>
</dbReference>
<proteinExistence type="predicted"/>
<evidence type="ECO:0000313" key="5">
    <source>
        <dbReference type="Proteomes" id="UP000677234"/>
    </source>
</evidence>
<dbReference type="Proteomes" id="UP000677234">
    <property type="component" value="Chromosome"/>
</dbReference>
<dbReference type="EMBL" id="CP066308">
    <property type="protein sequence ID" value="QQE73656.1"/>
    <property type="molecule type" value="Genomic_DNA"/>
</dbReference>
<organism evidence="2 4">
    <name type="scientific">Brevibacillus composti</name>
    <dbReference type="NCBI Taxonomy" id="2796470"/>
    <lineage>
        <taxon>Bacteria</taxon>
        <taxon>Bacillati</taxon>
        <taxon>Bacillota</taxon>
        <taxon>Bacilli</taxon>
        <taxon>Bacillales</taxon>
        <taxon>Paenibacillaceae</taxon>
        <taxon>Brevibacillus</taxon>
    </lineage>
</organism>
<evidence type="ECO:0000256" key="1">
    <source>
        <dbReference type="SAM" id="SignalP"/>
    </source>
</evidence>
<reference evidence="3" key="2">
    <citation type="submission" date="2021-04" db="EMBL/GenBank/DDBJ databases">
        <title>Brevibacillus composti FJAT-54423, complete genome.</title>
        <authorList>
            <person name="Tang R."/>
        </authorList>
    </citation>
    <scope>NUCLEOTIDE SEQUENCE</scope>
    <source>
        <strain evidence="3">FJAT-54424</strain>
    </source>
</reference>
<evidence type="ECO:0000313" key="3">
    <source>
        <dbReference type="EMBL" id="QUO40738.1"/>
    </source>
</evidence>
<reference evidence="2 4" key="1">
    <citation type="submission" date="2020-12" db="EMBL/GenBank/DDBJ databases">
        <title>strain FJAT-54423T represents a novel species of the genus Brevibacillus.</title>
        <authorList>
            <person name="Tang R."/>
        </authorList>
    </citation>
    <scope>NUCLEOTIDE SEQUENCE [LARGE SCALE GENOMIC DNA]</scope>
    <source>
        <strain evidence="2 4">FJAT-54423</strain>
    </source>
</reference>
<dbReference type="EMBL" id="CP073708">
    <property type="protein sequence ID" value="QUO40738.1"/>
    <property type="molecule type" value="Genomic_DNA"/>
</dbReference>
<keyword evidence="5" id="KW-1185">Reference proteome</keyword>
<evidence type="ECO:0000313" key="2">
    <source>
        <dbReference type="EMBL" id="QQE73656.1"/>
    </source>
</evidence>